<dbReference type="PANTHER" id="PTHR45674">
    <property type="entry name" value="DNA LIGASE 1/3 FAMILY MEMBER"/>
    <property type="match status" value="1"/>
</dbReference>
<comment type="caution">
    <text evidence="6">The sequence shown here is derived from an EMBL/GenBank/DDBJ whole genome shotgun (WGS) entry which is preliminary data.</text>
</comment>
<dbReference type="Gene3D" id="3.30.1490.70">
    <property type="match status" value="1"/>
</dbReference>
<dbReference type="Gene3D" id="2.40.50.140">
    <property type="entry name" value="Nucleic acid-binding proteins"/>
    <property type="match status" value="1"/>
</dbReference>
<organism evidence="6 7">
    <name type="scientific">Nonomuraea soli</name>
    <dbReference type="NCBI Taxonomy" id="1032476"/>
    <lineage>
        <taxon>Bacteria</taxon>
        <taxon>Bacillati</taxon>
        <taxon>Actinomycetota</taxon>
        <taxon>Actinomycetes</taxon>
        <taxon>Streptosporangiales</taxon>
        <taxon>Streptosporangiaceae</taxon>
        <taxon>Nonomuraea</taxon>
    </lineage>
</organism>
<dbReference type="SUPFAM" id="SSF50249">
    <property type="entry name" value="Nucleic acid-binding proteins"/>
    <property type="match status" value="1"/>
</dbReference>
<dbReference type="GO" id="GO:0003910">
    <property type="term" value="F:DNA ligase (ATP) activity"/>
    <property type="evidence" value="ECO:0007669"/>
    <property type="project" value="UniProtKB-EC"/>
</dbReference>
<dbReference type="SUPFAM" id="SSF56091">
    <property type="entry name" value="DNA ligase/mRNA capping enzyme, catalytic domain"/>
    <property type="match status" value="1"/>
</dbReference>
<keyword evidence="7" id="KW-1185">Reference proteome</keyword>
<evidence type="ECO:0000256" key="3">
    <source>
        <dbReference type="ARBA" id="ARBA00022598"/>
    </source>
</evidence>
<proteinExistence type="inferred from homology"/>
<dbReference type="Pfam" id="PF01068">
    <property type="entry name" value="DNA_ligase_A_M"/>
    <property type="match status" value="1"/>
</dbReference>
<dbReference type="InterPro" id="IPR014146">
    <property type="entry name" value="LigD_ligase_dom"/>
</dbReference>
<dbReference type="InterPro" id="IPR012340">
    <property type="entry name" value="NA-bd_OB-fold"/>
</dbReference>
<comment type="catalytic activity">
    <reaction evidence="4">
        <text>ATP + (deoxyribonucleotide)n-3'-hydroxyl + 5'-phospho-(deoxyribonucleotide)m = (deoxyribonucleotide)n+m + AMP + diphosphate.</text>
        <dbReference type="EC" id="6.5.1.1"/>
    </reaction>
</comment>
<dbReference type="PANTHER" id="PTHR45674:SF4">
    <property type="entry name" value="DNA LIGASE 1"/>
    <property type="match status" value="1"/>
</dbReference>
<evidence type="ECO:0000259" key="5">
    <source>
        <dbReference type="PROSITE" id="PS50160"/>
    </source>
</evidence>
<dbReference type="InterPro" id="IPR050191">
    <property type="entry name" value="ATP-dep_DNA_ligase"/>
</dbReference>
<evidence type="ECO:0000256" key="4">
    <source>
        <dbReference type="ARBA" id="ARBA00034003"/>
    </source>
</evidence>
<evidence type="ECO:0000313" key="7">
    <source>
        <dbReference type="Proteomes" id="UP000530928"/>
    </source>
</evidence>
<dbReference type="GO" id="GO:0006281">
    <property type="term" value="P:DNA repair"/>
    <property type="evidence" value="ECO:0007669"/>
    <property type="project" value="InterPro"/>
</dbReference>
<evidence type="ECO:0000256" key="1">
    <source>
        <dbReference type="ARBA" id="ARBA00007572"/>
    </source>
</evidence>
<protein>
    <recommendedName>
        <fullName evidence="2">DNA ligase (ATP)</fullName>
        <ecNumber evidence="2">6.5.1.1</ecNumber>
    </recommendedName>
</protein>
<dbReference type="CDD" id="cd07971">
    <property type="entry name" value="OBF_DNA_ligase_LigD"/>
    <property type="match status" value="1"/>
</dbReference>
<dbReference type="EC" id="6.5.1.1" evidence="2"/>
<accession>A0A7W0CSL9</accession>
<evidence type="ECO:0000313" key="6">
    <source>
        <dbReference type="EMBL" id="MBA2896444.1"/>
    </source>
</evidence>
<gene>
    <name evidence="6" type="ORF">HNR30_007835</name>
</gene>
<dbReference type="Proteomes" id="UP000530928">
    <property type="component" value="Unassembled WGS sequence"/>
</dbReference>
<reference evidence="6 7" key="1">
    <citation type="submission" date="2020-07" db="EMBL/GenBank/DDBJ databases">
        <title>Genomic Encyclopedia of Type Strains, Phase IV (KMG-IV): sequencing the most valuable type-strain genomes for metagenomic binning, comparative biology and taxonomic classification.</title>
        <authorList>
            <person name="Goeker M."/>
        </authorList>
    </citation>
    <scope>NUCLEOTIDE SEQUENCE [LARGE SCALE GENOMIC DNA]</scope>
    <source>
        <strain evidence="6 7">DSM 45533</strain>
    </source>
</reference>
<dbReference type="InterPro" id="IPR012309">
    <property type="entry name" value="DNA_ligase_ATP-dep_C"/>
</dbReference>
<feature type="domain" description="ATP-dependent DNA ligase family profile" evidence="5">
    <location>
        <begin position="109"/>
        <end position="223"/>
    </location>
</feature>
<evidence type="ECO:0000256" key="2">
    <source>
        <dbReference type="ARBA" id="ARBA00012727"/>
    </source>
</evidence>
<dbReference type="PROSITE" id="PS50160">
    <property type="entry name" value="DNA_LIGASE_A3"/>
    <property type="match status" value="1"/>
</dbReference>
<name>A0A7W0CSL9_9ACTN</name>
<dbReference type="Gene3D" id="3.30.470.30">
    <property type="entry name" value="DNA ligase/mRNA capping enzyme"/>
    <property type="match status" value="1"/>
</dbReference>
<sequence length="300" mass="32578">MGADFPRLVHPMLAVTAQLPGDEAAWCAEFKWDGLRCVAYGRGDGLRLLSRNDRDITGGYPELAGLAGGRRVVLDGEIVATGPDGRPDFGALQARMHVRLPQPDLVRAVPVAYYAFDVLHLDGRDTLALPYARRRELLETLELPQTSPAYPGQASAVLEAARARGLEGVICKRLDSPYLPGRRSDLWRKTKLTHMVDVIVGGWKPGEGRRSGLPGSLLVGVQGPDGLRYAGHVGTGFTDAALRELAVRLAPLERASSPFAGPQPPGPAHWAEPVLAGEVEFAQWTREGLLRHPSWRGLRE</sequence>
<dbReference type="CDD" id="cd07906">
    <property type="entry name" value="Adenylation_DNA_ligase_LigD_LigC"/>
    <property type="match status" value="1"/>
</dbReference>
<dbReference type="InterPro" id="IPR012310">
    <property type="entry name" value="DNA_ligase_ATP-dep_cent"/>
</dbReference>
<keyword evidence="3 6" id="KW-0436">Ligase</keyword>
<dbReference type="RefSeq" id="WP_246380027.1">
    <property type="nucleotide sequence ID" value="NZ_BAABAM010000007.1"/>
</dbReference>
<dbReference type="AlphaFoldDB" id="A0A7W0CSL9"/>
<dbReference type="GO" id="GO:0005524">
    <property type="term" value="F:ATP binding"/>
    <property type="evidence" value="ECO:0007669"/>
    <property type="project" value="InterPro"/>
</dbReference>
<dbReference type="GO" id="GO:0006310">
    <property type="term" value="P:DNA recombination"/>
    <property type="evidence" value="ECO:0007669"/>
    <property type="project" value="InterPro"/>
</dbReference>
<comment type="similarity">
    <text evidence="1">Belongs to the ATP-dependent DNA ligase family.</text>
</comment>
<dbReference type="NCBIfam" id="TIGR02779">
    <property type="entry name" value="NHEJ_ligase_lig"/>
    <property type="match status" value="1"/>
</dbReference>
<dbReference type="Pfam" id="PF04679">
    <property type="entry name" value="DNA_ligase_A_C"/>
    <property type="match status" value="1"/>
</dbReference>
<dbReference type="EMBL" id="JACDUR010000008">
    <property type="protein sequence ID" value="MBA2896444.1"/>
    <property type="molecule type" value="Genomic_DNA"/>
</dbReference>